<evidence type="ECO:0000313" key="2">
    <source>
        <dbReference type="Proteomes" id="UP001642900"/>
    </source>
</evidence>
<dbReference type="AlphaFoldDB" id="A0A6G4WA05"/>
<organism evidence="1 2">
    <name type="scientific">Allomesorhizobium camelthorni</name>
    <dbReference type="NCBI Taxonomy" id="475069"/>
    <lineage>
        <taxon>Bacteria</taxon>
        <taxon>Pseudomonadati</taxon>
        <taxon>Pseudomonadota</taxon>
        <taxon>Alphaproteobacteria</taxon>
        <taxon>Hyphomicrobiales</taxon>
        <taxon>Phyllobacteriaceae</taxon>
        <taxon>Allomesorhizobium</taxon>
    </lineage>
</organism>
<accession>A0A6G4WA05</accession>
<dbReference type="Pfam" id="PF14337">
    <property type="entry name" value="Abi_alpha"/>
    <property type="match status" value="1"/>
</dbReference>
<evidence type="ECO:0000313" key="1">
    <source>
        <dbReference type="EMBL" id="NGO50980.1"/>
    </source>
</evidence>
<sequence length="290" mass="32049">MTSDGAENSVSVKGDAGLVELRASGEGASRITNAIADLLSPFSEAGGVVGDHIRFFRQSSALRAIARAREIAVERGLELRPVPPKFLLQWVEKASLEDESEDNLTEQWAELLASASANYKSAHVAYADLLGQIDKKDAELLRFFALDTSSFASLEYDWLMANRGFPNPVPKKLTELCEKPETTWGEILEWVEGWGLQANVHVLQVGGPSAMPLSTDFYKDRELNIGCLIRNGCLKKEDSKIRANGQEMYISWISITKFGFDFVYACEGVDFKESRQKFANLKQNGTGTNA</sequence>
<comment type="caution">
    <text evidence="1">The sequence shown here is derived from an EMBL/GenBank/DDBJ whole genome shotgun (WGS) entry which is preliminary data.</text>
</comment>
<reference evidence="1 2" key="1">
    <citation type="submission" date="2020-02" db="EMBL/GenBank/DDBJ databases">
        <title>Genome sequence of strain CCNWXJ40-4.</title>
        <authorList>
            <person name="Gao J."/>
            <person name="Sun J."/>
        </authorList>
    </citation>
    <scope>NUCLEOTIDE SEQUENCE [LARGE SCALE GENOMIC DNA]</scope>
    <source>
        <strain evidence="1 2">CCNWXJ 40-4</strain>
    </source>
</reference>
<name>A0A6G4WA05_9HYPH</name>
<dbReference type="EMBL" id="JAAKZF010000006">
    <property type="protein sequence ID" value="NGO50980.1"/>
    <property type="molecule type" value="Genomic_DNA"/>
</dbReference>
<gene>
    <name evidence="1" type="ORF">G6N73_07275</name>
</gene>
<keyword evidence="2" id="KW-1185">Reference proteome</keyword>
<dbReference type="RefSeq" id="WP_165025412.1">
    <property type="nucleotide sequence ID" value="NZ_JAAKZF010000006.1"/>
</dbReference>
<dbReference type="Proteomes" id="UP001642900">
    <property type="component" value="Unassembled WGS sequence"/>
</dbReference>
<protein>
    <submittedName>
        <fullName evidence="1">DUF4393 domain-containing protein</fullName>
    </submittedName>
</protein>
<proteinExistence type="predicted"/>
<dbReference type="InterPro" id="IPR025506">
    <property type="entry name" value="Abi_alpha"/>
</dbReference>